<dbReference type="AlphaFoldDB" id="A0AAF3J7B5"/>
<keyword evidence="1" id="KW-0812">Transmembrane</keyword>
<evidence type="ECO:0000313" key="3">
    <source>
        <dbReference type="WBParaSite" id="MBELARI_LOCUS20720"/>
    </source>
</evidence>
<dbReference type="Proteomes" id="UP000887575">
    <property type="component" value="Unassembled WGS sequence"/>
</dbReference>
<feature type="transmembrane region" description="Helical" evidence="1">
    <location>
        <begin position="110"/>
        <end position="130"/>
    </location>
</feature>
<reference evidence="3" key="1">
    <citation type="submission" date="2024-02" db="UniProtKB">
        <authorList>
            <consortium name="WormBaseParasite"/>
        </authorList>
    </citation>
    <scope>IDENTIFICATION</scope>
</reference>
<evidence type="ECO:0000256" key="1">
    <source>
        <dbReference type="SAM" id="Phobius"/>
    </source>
</evidence>
<sequence length="132" mass="15115">MTLNLLEIILFCYFSFLVSFSVFRSVLPSILLGFRCSPSNSHPDPPKFPPPVDQISLDSGRRNLLDSARSLRDVYASEVRFTLHALNEILEHKSMAEYQRRLFEKKLAQINGIMSSIFLFLNFGVLLFGISR</sequence>
<evidence type="ECO:0000313" key="2">
    <source>
        <dbReference type="Proteomes" id="UP000887575"/>
    </source>
</evidence>
<accession>A0AAF3J7B5</accession>
<evidence type="ECO:0008006" key="4">
    <source>
        <dbReference type="Google" id="ProtNLM"/>
    </source>
</evidence>
<protein>
    <recommendedName>
        <fullName evidence="4">Transmembrane protein</fullName>
    </recommendedName>
</protein>
<keyword evidence="2" id="KW-1185">Reference proteome</keyword>
<proteinExistence type="predicted"/>
<name>A0AAF3J7B5_9BILA</name>
<dbReference type="WBParaSite" id="MBELARI_LOCUS20720">
    <property type="protein sequence ID" value="MBELARI_LOCUS20720"/>
    <property type="gene ID" value="MBELARI_LOCUS20720"/>
</dbReference>
<organism evidence="2 3">
    <name type="scientific">Mesorhabditis belari</name>
    <dbReference type="NCBI Taxonomy" id="2138241"/>
    <lineage>
        <taxon>Eukaryota</taxon>
        <taxon>Metazoa</taxon>
        <taxon>Ecdysozoa</taxon>
        <taxon>Nematoda</taxon>
        <taxon>Chromadorea</taxon>
        <taxon>Rhabditida</taxon>
        <taxon>Rhabditina</taxon>
        <taxon>Rhabditomorpha</taxon>
        <taxon>Rhabditoidea</taxon>
        <taxon>Rhabditidae</taxon>
        <taxon>Mesorhabditinae</taxon>
        <taxon>Mesorhabditis</taxon>
    </lineage>
</organism>
<keyword evidence="1" id="KW-0472">Membrane</keyword>
<feature type="transmembrane region" description="Helical" evidence="1">
    <location>
        <begin position="6"/>
        <end position="27"/>
    </location>
</feature>
<keyword evidence="1" id="KW-1133">Transmembrane helix</keyword>